<dbReference type="EMBL" id="HACA01007397">
    <property type="protein sequence ID" value="CDW24758.1"/>
    <property type="molecule type" value="Transcribed_RNA"/>
</dbReference>
<name>A0A0K2TFG2_LEPSM</name>
<organism evidence="2">
    <name type="scientific">Lepeophtheirus salmonis</name>
    <name type="common">Salmon louse</name>
    <name type="synonym">Caligus salmonis</name>
    <dbReference type="NCBI Taxonomy" id="72036"/>
    <lineage>
        <taxon>Eukaryota</taxon>
        <taxon>Metazoa</taxon>
        <taxon>Ecdysozoa</taxon>
        <taxon>Arthropoda</taxon>
        <taxon>Crustacea</taxon>
        <taxon>Multicrustacea</taxon>
        <taxon>Hexanauplia</taxon>
        <taxon>Copepoda</taxon>
        <taxon>Siphonostomatoida</taxon>
        <taxon>Caligidae</taxon>
        <taxon>Lepeophtheirus</taxon>
    </lineage>
</organism>
<feature type="transmembrane region" description="Helical" evidence="1">
    <location>
        <begin position="92"/>
        <end position="117"/>
    </location>
</feature>
<dbReference type="GeneID" id="121116499"/>
<dbReference type="KEGG" id="lsm:121116499"/>
<dbReference type="OrthoDB" id="6336411at2759"/>
<proteinExistence type="predicted"/>
<protein>
    <submittedName>
        <fullName evidence="2">Uncharacterized protein</fullName>
    </submittedName>
</protein>
<keyword evidence="1" id="KW-0472">Membrane</keyword>
<keyword evidence="1" id="KW-1133">Transmembrane helix</keyword>
<keyword evidence="1" id="KW-0812">Transmembrane</keyword>
<dbReference type="AlphaFoldDB" id="A0A0K2TFG2"/>
<sequence length="189" mass="20854">MTKLHLINIIFLYAIHGLLITTTTAYPSYVDGPPEDAILCPLAQYTDANGENVQEYFQCPGLDDPKDYKSCCEEKCCPYTNVDSILQIDIRIAMFISLAVITLCIISGITIIICCFVSSCPLYDTCSGDASWGSDGDYVPGDMHPLTLNGMPSETEENLQKKYKLLAFESNVKISDEDEDSGCPKIDHV</sequence>
<accession>A0A0K2TFG2</accession>
<feature type="transmembrane region" description="Helical" evidence="1">
    <location>
        <begin position="7"/>
        <end position="26"/>
    </location>
</feature>
<dbReference type="RefSeq" id="XP_040566682.1">
    <property type="nucleotide sequence ID" value="XM_040710748.2"/>
</dbReference>
<evidence type="ECO:0000256" key="1">
    <source>
        <dbReference type="SAM" id="Phobius"/>
    </source>
</evidence>
<reference evidence="2" key="1">
    <citation type="submission" date="2014-05" db="EMBL/GenBank/DDBJ databases">
        <authorList>
            <person name="Chronopoulou M."/>
        </authorList>
    </citation>
    <scope>NUCLEOTIDE SEQUENCE</scope>
    <source>
        <tissue evidence="2">Whole organism</tissue>
    </source>
</reference>
<evidence type="ECO:0000313" key="2">
    <source>
        <dbReference type="EMBL" id="CDW24758.1"/>
    </source>
</evidence>